<dbReference type="EMBL" id="CAJVPS010002185">
    <property type="protein sequence ID" value="CAG8562110.1"/>
    <property type="molecule type" value="Genomic_DNA"/>
</dbReference>
<protein>
    <submittedName>
        <fullName evidence="2">2298_t:CDS:1</fullName>
    </submittedName>
</protein>
<accession>A0A9N9BEN5</accession>
<dbReference type="OrthoDB" id="2404656at2759"/>
<proteinExistence type="predicted"/>
<dbReference type="Proteomes" id="UP000789508">
    <property type="component" value="Unassembled WGS sequence"/>
</dbReference>
<feature type="compositionally biased region" description="Low complexity" evidence="1">
    <location>
        <begin position="90"/>
        <end position="104"/>
    </location>
</feature>
<feature type="region of interest" description="Disordered" evidence="1">
    <location>
        <begin position="77"/>
        <end position="104"/>
    </location>
</feature>
<comment type="caution">
    <text evidence="2">The sequence shown here is derived from an EMBL/GenBank/DDBJ whole genome shotgun (WGS) entry which is preliminary data.</text>
</comment>
<gene>
    <name evidence="2" type="ORF">ALEPTO_LOCUS6399</name>
</gene>
<keyword evidence="3" id="KW-1185">Reference proteome</keyword>
<evidence type="ECO:0000313" key="3">
    <source>
        <dbReference type="Proteomes" id="UP000789508"/>
    </source>
</evidence>
<organism evidence="2 3">
    <name type="scientific">Ambispora leptoticha</name>
    <dbReference type="NCBI Taxonomy" id="144679"/>
    <lineage>
        <taxon>Eukaryota</taxon>
        <taxon>Fungi</taxon>
        <taxon>Fungi incertae sedis</taxon>
        <taxon>Mucoromycota</taxon>
        <taxon>Glomeromycotina</taxon>
        <taxon>Glomeromycetes</taxon>
        <taxon>Archaeosporales</taxon>
        <taxon>Ambisporaceae</taxon>
        <taxon>Ambispora</taxon>
    </lineage>
</organism>
<feature type="compositionally biased region" description="Polar residues" evidence="1">
    <location>
        <begin position="226"/>
        <end position="241"/>
    </location>
</feature>
<evidence type="ECO:0000313" key="2">
    <source>
        <dbReference type="EMBL" id="CAG8562110.1"/>
    </source>
</evidence>
<name>A0A9N9BEN5_9GLOM</name>
<evidence type="ECO:0000256" key="1">
    <source>
        <dbReference type="SAM" id="MobiDB-lite"/>
    </source>
</evidence>
<reference evidence="2" key="1">
    <citation type="submission" date="2021-06" db="EMBL/GenBank/DDBJ databases">
        <authorList>
            <person name="Kallberg Y."/>
            <person name="Tangrot J."/>
            <person name="Rosling A."/>
        </authorList>
    </citation>
    <scope>NUCLEOTIDE SEQUENCE</scope>
    <source>
        <strain evidence="2">FL130A</strain>
    </source>
</reference>
<feature type="region of interest" description="Disordered" evidence="1">
    <location>
        <begin position="220"/>
        <end position="241"/>
    </location>
</feature>
<dbReference type="AlphaFoldDB" id="A0A9N9BEN5"/>
<sequence length="620" mass="71019">MCFAIYFIRQQIIADLNARVERLTADHTSRDATFIIEGQRIMVMVNTVIEAINGITANYESLRDQLDHLTETGSIGKLRSEQFNTPPEHISNSSRKISHASSSGSSQLSFSNIISTTWNEFKLIFDRIMAENNYSLDDMCNAVSVEIYCLGVGKINKKTMHKYSDHKYFEQKSKWTIKGFLEDCVLEPLERKTECYIMCLEKIANTEEGRRRDQANQLLRRYRSAPSRTGNDSTGAWMTSEGTRPDYQVAKNWDNARKSSINLYQPTFNGNSLGVANISGGTIVIGSKEEATSSGSKRAFDSTLDSDLISPAGSRRNYQEIRSIIQRLDQDARDLTKMIKKTPSPRPINKALIIITPQKPTLSEKSAQYLPNHITINTNEQHAILKTEEVSIKIPDVIYNWLIKTDKKEFKNAIMAQIESDCEDHHHFRQVCELILYDLWNLHVERIVPLFKALQSEYPEYKFSWIEIEVKAVVFIEISGGPNKPDEKHIKGDSEKLLKEATFGLVSLLRHYLDKSAEMAKNLHVYMIQCIGDRMTLSKFSLSEKHHYKTSQIKSARFPFSFVEVADYLEIFKLLYALIDGLESQTKELHKLRLSPNDCVPKVRDWLWIPDTTATWTGDQ</sequence>